<evidence type="ECO:0000313" key="2">
    <source>
        <dbReference type="Proteomes" id="UP000254133"/>
    </source>
</evidence>
<organism evidence="1 2">
    <name type="scientific">Moraxella bovis</name>
    <dbReference type="NCBI Taxonomy" id="476"/>
    <lineage>
        <taxon>Bacteria</taxon>
        <taxon>Pseudomonadati</taxon>
        <taxon>Pseudomonadota</taxon>
        <taxon>Gammaproteobacteria</taxon>
        <taxon>Moraxellales</taxon>
        <taxon>Moraxellaceae</taxon>
        <taxon>Moraxella</taxon>
    </lineage>
</organism>
<name>A0A378PP06_MORBO</name>
<dbReference type="EMBL" id="UGPZ01000001">
    <property type="protein sequence ID" value="STY88566.1"/>
    <property type="molecule type" value="Genomic_DNA"/>
</dbReference>
<dbReference type="Proteomes" id="UP000254133">
    <property type="component" value="Unassembled WGS sequence"/>
</dbReference>
<proteinExistence type="predicted"/>
<evidence type="ECO:0008006" key="3">
    <source>
        <dbReference type="Google" id="ProtNLM"/>
    </source>
</evidence>
<dbReference type="RefSeq" id="WP_147287268.1">
    <property type="nucleotide sequence ID" value="NZ_UGPZ01000001.1"/>
</dbReference>
<protein>
    <recommendedName>
        <fullName evidence="3">CopG family transcriptional regulator</fullName>
    </recommendedName>
</protein>
<gene>
    <name evidence="1" type="ORF">NCTC9426_00004</name>
</gene>
<dbReference type="AlphaFoldDB" id="A0A378PP06"/>
<evidence type="ECO:0000313" key="1">
    <source>
        <dbReference type="EMBL" id="STY88566.1"/>
    </source>
</evidence>
<accession>A0A378PP06</accession>
<reference evidence="1 2" key="1">
    <citation type="submission" date="2018-06" db="EMBL/GenBank/DDBJ databases">
        <authorList>
            <consortium name="Pathogen Informatics"/>
            <person name="Doyle S."/>
        </authorList>
    </citation>
    <scope>NUCLEOTIDE SEQUENCE [LARGE SCALE GENOMIC DNA]</scope>
    <source>
        <strain evidence="1 2">NCTC9426</strain>
    </source>
</reference>
<sequence>MPNLTTAKSTKARTSIALDIEKKKAIEEIARQQNRTPHYVMLEMISKGIQEAQEEAQYQEYIKNRVMRAYNEMIENGSQGVSGAEAKEIVMHKVRERLANNK</sequence>